<dbReference type="OrthoDB" id="47514at2759"/>
<dbReference type="Proteomes" id="UP000095751">
    <property type="component" value="Unassembled WGS sequence"/>
</dbReference>
<protein>
    <submittedName>
        <fullName evidence="2">Uncharacterized protein</fullName>
    </submittedName>
</protein>
<name>A0A1E7FSN2_9STRA</name>
<evidence type="ECO:0000313" key="2">
    <source>
        <dbReference type="EMBL" id="OEU21117.1"/>
    </source>
</evidence>
<feature type="compositionally biased region" description="Acidic residues" evidence="1">
    <location>
        <begin position="63"/>
        <end position="75"/>
    </location>
</feature>
<evidence type="ECO:0000313" key="3">
    <source>
        <dbReference type="Proteomes" id="UP000095751"/>
    </source>
</evidence>
<gene>
    <name evidence="2" type="ORF">FRACYDRAFT_267867</name>
</gene>
<sequence>MTTRIFRVLISKTIVSPQHRNIIFRDETIGLLRHNTWNNRPTTNIVLNRGIVGDSSTITTSSSDDDNSSVDDNEDSSSSPSSASSSPKKIPHWRKQQLTKIENKFNNTEDTPLTIENEEDLQPMWKEMEGRVTKRKSRTLEDTKGKTERMNIKKTEEEAWLQQGVYESYNNNNNNDEEVDTDDDSKINK</sequence>
<dbReference type="InParanoid" id="A0A1E7FSN2"/>
<reference evidence="2 3" key="1">
    <citation type="submission" date="2016-09" db="EMBL/GenBank/DDBJ databases">
        <title>Extensive genetic diversity and differential bi-allelic expression allows diatom success in the polar Southern Ocean.</title>
        <authorList>
            <consortium name="DOE Joint Genome Institute"/>
            <person name="Mock T."/>
            <person name="Otillar R.P."/>
            <person name="Strauss J."/>
            <person name="Dupont C."/>
            <person name="Frickenhaus S."/>
            <person name="Maumus F."/>
            <person name="Mcmullan M."/>
            <person name="Sanges R."/>
            <person name="Schmutz J."/>
            <person name="Toseland A."/>
            <person name="Valas R."/>
            <person name="Veluchamy A."/>
            <person name="Ward B.J."/>
            <person name="Allen A."/>
            <person name="Barry K."/>
            <person name="Falciatore A."/>
            <person name="Ferrante M."/>
            <person name="Fortunato A.E."/>
            <person name="Gloeckner G."/>
            <person name="Gruber A."/>
            <person name="Hipkin R."/>
            <person name="Janech M."/>
            <person name="Kroth P."/>
            <person name="Leese F."/>
            <person name="Lindquist E."/>
            <person name="Lyon B.R."/>
            <person name="Martin J."/>
            <person name="Mayer C."/>
            <person name="Parker M."/>
            <person name="Quesneville H."/>
            <person name="Raymond J."/>
            <person name="Uhlig C."/>
            <person name="Valentin K.U."/>
            <person name="Worden A.Z."/>
            <person name="Armbrust E.V."/>
            <person name="Bowler C."/>
            <person name="Green B."/>
            <person name="Moulton V."/>
            <person name="Van Oosterhout C."/>
            <person name="Grigoriev I."/>
        </authorList>
    </citation>
    <scope>NUCLEOTIDE SEQUENCE [LARGE SCALE GENOMIC DNA]</scope>
    <source>
        <strain evidence="2 3">CCMP1102</strain>
    </source>
</reference>
<feature type="region of interest" description="Disordered" evidence="1">
    <location>
        <begin position="167"/>
        <end position="189"/>
    </location>
</feature>
<keyword evidence="3" id="KW-1185">Reference proteome</keyword>
<feature type="region of interest" description="Disordered" evidence="1">
    <location>
        <begin position="129"/>
        <end position="154"/>
    </location>
</feature>
<dbReference type="AlphaFoldDB" id="A0A1E7FSN2"/>
<evidence type="ECO:0000256" key="1">
    <source>
        <dbReference type="SAM" id="MobiDB-lite"/>
    </source>
</evidence>
<accession>A0A1E7FSN2</accession>
<dbReference type="EMBL" id="KV784354">
    <property type="protein sequence ID" value="OEU21117.1"/>
    <property type="molecule type" value="Genomic_DNA"/>
</dbReference>
<dbReference type="KEGG" id="fcy:FRACYDRAFT_267867"/>
<organism evidence="2 3">
    <name type="scientific">Fragilariopsis cylindrus CCMP1102</name>
    <dbReference type="NCBI Taxonomy" id="635003"/>
    <lineage>
        <taxon>Eukaryota</taxon>
        <taxon>Sar</taxon>
        <taxon>Stramenopiles</taxon>
        <taxon>Ochrophyta</taxon>
        <taxon>Bacillariophyta</taxon>
        <taxon>Bacillariophyceae</taxon>
        <taxon>Bacillariophycidae</taxon>
        <taxon>Bacillariales</taxon>
        <taxon>Bacillariaceae</taxon>
        <taxon>Fragilariopsis</taxon>
    </lineage>
</organism>
<feature type="compositionally biased region" description="Low complexity" evidence="1">
    <location>
        <begin position="76"/>
        <end position="86"/>
    </location>
</feature>
<proteinExistence type="predicted"/>
<feature type="region of interest" description="Disordered" evidence="1">
    <location>
        <begin position="54"/>
        <end position="105"/>
    </location>
</feature>